<dbReference type="GO" id="GO:0005506">
    <property type="term" value="F:iron ion binding"/>
    <property type="evidence" value="ECO:0007669"/>
    <property type="project" value="InterPro"/>
</dbReference>
<dbReference type="InterPro" id="IPR050121">
    <property type="entry name" value="Cytochrome_P450_monoxygenase"/>
</dbReference>
<dbReference type="PROSITE" id="PS00086">
    <property type="entry name" value="CYTOCHROME_P450"/>
    <property type="match status" value="1"/>
</dbReference>
<dbReference type="InterPro" id="IPR001128">
    <property type="entry name" value="Cyt_P450"/>
</dbReference>
<dbReference type="InterPro" id="IPR036396">
    <property type="entry name" value="Cyt_P450_sf"/>
</dbReference>
<evidence type="ECO:0000313" key="8">
    <source>
        <dbReference type="Proteomes" id="UP000799750"/>
    </source>
</evidence>
<dbReference type="PRINTS" id="PR00385">
    <property type="entry name" value="P450"/>
</dbReference>
<dbReference type="OrthoDB" id="1470350at2759"/>
<keyword evidence="3 5" id="KW-0479">Metal-binding</keyword>
<keyword evidence="8" id="KW-1185">Reference proteome</keyword>
<protein>
    <submittedName>
        <fullName evidence="7">Cytochrome P450</fullName>
    </submittedName>
</protein>
<dbReference type="CDD" id="cd11070">
    <property type="entry name" value="CYP56-like"/>
    <property type="match status" value="1"/>
</dbReference>
<evidence type="ECO:0000256" key="4">
    <source>
        <dbReference type="ARBA" id="ARBA00023004"/>
    </source>
</evidence>
<sequence length="546" mass="61721">MSIFLVCSTLVGAFMGYLLVSIFKNYHAAKALGIPVILSPFDVFHPLWYLLSPPLKPLVSLIPYRFRRWSSLYTGDWPFHDKRRIHREAGDVFVLVTPWNYHIVVADPVAAEAIYHRRKDFIKGENYAIFNFFGRSVFSVDGEDWSRQRRITAPCFNERVSGLVWDESVRQARAVLKHWTSDDQGEVGSMVDNTRMITLHVLSAVGFGIRQDFGHGMADVKPGHTLAYRDALLGLLTHFVYPLVFPRWFLEMPGLPESSMKTAGTSLRELNSYMDEMLNDERTAIENGEAAPSKPNLMSALIRSSAEERKSKERLTDDEIKGNLFIFNIAGHDTTANTFAYAISLLALHQDCQSWLREELERYVHESGSTYEEAFPHLHRCQAIMWETLRLYPPVLAAPRLSHGPQSIPLSNGESISVPPEARLHVNHYGIHISPSVWSSENAPAHEFHPQRWIHPSETEPKEETLLHPKPGTFLAWSAGPRSCLGQKFSQVEFVAVISTLLLKYVVEPAVSRERLEATLAETGAGSPALTIGRKEDIVLRLRKVG</sequence>
<dbReference type="AlphaFoldDB" id="A0A6A6Q7J9"/>
<dbReference type="GO" id="GO:0016705">
    <property type="term" value="F:oxidoreductase activity, acting on paired donors, with incorporation or reduction of molecular oxygen"/>
    <property type="evidence" value="ECO:0007669"/>
    <property type="project" value="InterPro"/>
</dbReference>
<comment type="cofactor">
    <cofactor evidence="1 5">
        <name>heme</name>
        <dbReference type="ChEBI" id="CHEBI:30413"/>
    </cofactor>
</comment>
<evidence type="ECO:0000256" key="2">
    <source>
        <dbReference type="ARBA" id="ARBA00010617"/>
    </source>
</evidence>
<gene>
    <name evidence="7" type="ORF">BU16DRAFT_497534</name>
</gene>
<dbReference type="PANTHER" id="PTHR24305:SF166">
    <property type="entry name" value="CYTOCHROME P450 12A4, MITOCHONDRIAL-RELATED"/>
    <property type="match status" value="1"/>
</dbReference>
<organism evidence="7 8">
    <name type="scientific">Lophium mytilinum</name>
    <dbReference type="NCBI Taxonomy" id="390894"/>
    <lineage>
        <taxon>Eukaryota</taxon>
        <taxon>Fungi</taxon>
        <taxon>Dikarya</taxon>
        <taxon>Ascomycota</taxon>
        <taxon>Pezizomycotina</taxon>
        <taxon>Dothideomycetes</taxon>
        <taxon>Pleosporomycetidae</taxon>
        <taxon>Mytilinidiales</taxon>
        <taxon>Mytilinidiaceae</taxon>
        <taxon>Lophium</taxon>
    </lineage>
</organism>
<evidence type="ECO:0000256" key="1">
    <source>
        <dbReference type="ARBA" id="ARBA00001971"/>
    </source>
</evidence>
<keyword evidence="6" id="KW-0503">Monooxygenase</keyword>
<dbReference type="PANTHER" id="PTHR24305">
    <property type="entry name" value="CYTOCHROME P450"/>
    <property type="match status" value="1"/>
</dbReference>
<dbReference type="InterPro" id="IPR017972">
    <property type="entry name" value="Cyt_P450_CS"/>
</dbReference>
<keyword evidence="5 6" id="KW-0349">Heme</keyword>
<evidence type="ECO:0000313" key="7">
    <source>
        <dbReference type="EMBL" id="KAF2488272.1"/>
    </source>
</evidence>
<feature type="binding site" description="axial binding residue" evidence="5">
    <location>
        <position position="484"/>
    </location>
    <ligand>
        <name>heme</name>
        <dbReference type="ChEBI" id="CHEBI:30413"/>
    </ligand>
    <ligandPart>
        <name>Fe</name>
        <dbReference type="ChEBI" id="CHEBI:18248"/>
    </ligandPart>
</feature>
<dbReference type="SUPFAM" id="SSF48264">
    <property type="entry name" value="Cytochrome P450"/>
    <property type="match status" value="1"/>
</dbReference>
<dbReference type="Gene3D" id="1.10.630.10">
    <property type="entry name" value="Cytochrome P450"/>
    <property type="match status" value="1"/>
</dbReference>
<keyword evidence="6" id="KW-0560">Oxidoreductase</keyword>
<name>A0A6A6Q7J9_9PEZI</name>
<keyword evidence="4 5" id="KW-0408">Iron</keyword>
<evidence type="ECO:0000256" key="6">
    <source>
        <dbReference type="RuleBase" id="RU000461"/>
    </source>
</evidence>
<dbReference type="GO" id="GO:0020037">
    <property type="term" value="F:heme binding"/>
    <property type="evidence" value="ECO:0007669"/>
    <property type="project" value="InterPro"/>
</dbReference>
<comment type="similarity">
    <text evidence="2 6">Belongs to the cytochrome P450 family.</text>
</comment>
<dbReference type="Proteomes" id="UP000799750">
    <property type="component" value="Unassembled WGS sequence"/>
</dbReference>
<dbReference type="GO" id="GO:0004497">
    <property type="term" value="F:monooxygenase activity"/>
    <property type="evidence" value="ECO:0007669"/>
    <property type="project" value="UniProtKB-KW"/>
</dbReference>
<evidence type="ECO:0000256" key="5">
    <source>
        <dbReference type="PIRSR" id="PIRSR602401-1"/>
    </source>
</evidence>
<evidence type="ECO:0000256" key="3">
    <source>
        <dbReference type="ARBA" id="ARBA00022723"/>
    </source>
</evidence>
<dbReference type="InterPro" id="IPR002401">
    <property type="entry name" value="Cyt_P450_E_grp-I"/>
</dbReference>
<dbReference type="PRINTS" id="PR00463">
    <property type="entry name" value="EP450I"/>
</dbReference>
<dbReference type="EMBL" id="MU004204">
    <property type="protein sequence ID" value="KAF2488272.1"/>
    <property type="molecule type" value="Genomic_DNA"/>
</dbReference>
<proteinExistence type="inferred from homology"/>
<reference evidence="7" key="1">
    <citation type="journal article" date="2020" name="Stud. Mycol.">
        <title>101 Dothideomycetes genomes: a test case for predicting lifestyles and emergence of pathogens.</title>
        <authorList>
            <person name="Haridas S."/>
            <person name="Albert R."/>
            <person name="Binder M."/>
            <person name="Bloem J."/>
            <person name="Labutti K."/>
            <person name="Salamov A."/>
            <person name="Andreopoulos B."/>
            <person name="Baker S."/>
            <person name="Barry K."/>
            <person name="Bills G."/>
            <person name="Bluhm B."/>
            <person name="Cannon C."/>
            <person name="Castanera R."/>
            <person name="Culley D."/>
            <person name="Daum C."/>
            <person name="Ezra D."/>
            <person name="Gonzalez J."/>
            <person name="Henrissat B."/>
            <person name="Kuo A."/>
            <person name="Liang C."/>
            <person name="Lipzen A."/>
            <person name="Lutzoni F."/>
            <person name="Magnuson J."/>
            <person name="Mondo S."/>
            <person name="Nolan M."/>
            <person name="Ohm R."/>
            <person name="Pangilinan J."/>
            <person name="Park H.-J."/>
            <person name="Ramirez L."/>
            <person name="Alfaro M."/>
            <person name="Sun H."/>
            <person name="Tritt A."/>
            <person name="Yoshinaga Y."/>
            <person name="Zwiers L.-H."/>
            <person name="Turgeon B."/>
            <person name="Goodwin S."/>
            <person name="Spatafora J."/>
            <person name="Crous P."/>
            <person name="Grigoriev I."/>
        </authorList>
    </citation>
    <scope>NUCLEOTIDE SEQUENCE</scope>
    <source>
        <strain evidence="7">CBS 269.34</strain>
    </source>
</reference>
<dbReference type="Pfam" id="PF00067">
    <property type="entry name" value="p450"/>
    <property type="match status" value="1"/>
</dbReference>
<accession>A0A6A6Q7J9</accession>